<evidence type="ECO:0008006" key="5">
    <source>
        <dbReference type="Google" id="ProtNLM"/>
    </source>
</evidence>
<reference evidence="3 4" key="1">
    <citation type="submission" date="2017-08" db="EMBL/GenBank/DDBJ databases">
        <title>USMARCv1.0.</title>
        <authorList>
            <person name="Hannum G.I."/>
            <person name="Koren S."/>
            <person name="Schroeder S.G."/>
            <person name="Chin S.C."/>
            <person name="Nonneman D.J."/>
            <person name="Becker S.A."/>
            <person name="Rosen B.D."/>
            <person name="Bickhart D.M."/>
            <person name="Putnam N.H."/>
            <person name="Green R.E."/>
            <person name="Tuggle C.K."/>
            <person name="Liu H."/>
            <person name="Rohrer G.A."/>
            <person name="Warr A."/>
            <person name="Hall R."/>
            <person name="Kim K."/>
            <person name="Hume D.A."/>
            <person name="Talbot R."/>
            <person name="Chow W."/>
            <person name="Howe K."/>
            <person name="Schwartz A.S."/>
            <person name="Watson M."/>
            <person name="Archibald A.L."/>
            <person name="Phillippy A.M."/>
            <person name="Smith T.P.L."/>
        </authorList>
    </citation>
    <scope>NUCLEOTIDE SEQUENCE [LARGE SCALE GENOMIC DNA]</scope>
</reference>
<evidence type="ECO:0000313" key="3">
    <source>
        <dbReference type="Ensembl" id="ENSSSCP00070029666.1"/>
    </source>
</evidence>
<dbReference type="Proteomes" id="UP000314985">
    <property type="component" value="Chromosome 9"/>
</dbReference>
<protein>
    <recommendedName>
        <fullName evidence="5">Secreted protein</fullName>
    </recommendedName>
</protein>
<reference evidence="3" key="2">
    <citation type="submission" date="2025-08" db="UniProtKB">
        <authorList>
            <consortium name="Ensembl"/>
        </authorList>
    </citation>
    <scope>IDENTIFICATION</scope>
</reference>
<keyword evidence="2" id="KW-0732">Signal</keyword>
<proteinExistence type="predicted"/>
<feature type="chain" id="PRO_5021260582" description="Secreted protein" evidence="2">
    <location>
        <begin position="24"/>
        <end position="78"/>
    </location>
</feature>
<dbReference type="Ensembl" id="ENSSSCT00070035503.1">
    <property type="protein sequence ID" value="ENSSSCP00070029666.1"/>
    <property type="gene ID" value="ENSSSCG00070017997.1"/>
</dbReference>
<evidence type="ECO:0000256" key="2">
    <source>
        <dbReference type="SAM" id="SignalP"/>
    </source>
</evidence>
<organism evidence="3 4">
    <name type="scientific">Sus scrofa</name>
    <name type="common">Pig</name>
    <dbReference type="NCBI Taxonomy" id="9823"/>
    <lineage>
        <taxon>Eukaryota</taxon>
        <taxon>Metazoa</taxon>
        <taxon>Chordata</taxon>
        <taxon>Craniata</taxon>
        <taxon>Vertebrata</taxon>
        <taxon>Euteleostomi</taxon>
        <taxon>Mammalia</taxon>
        <taxon>Eutheria</taxon>
        <taxon>Laurasiatheria</taxon>
        <taxon>Artiodactyla</taxon>
        <taxon>Suina</taxon>
        <taxon>Suidae</taxon>
        <taxon>Sus</taxon>
    </lineage>
</organism>
<feature type="signal peptide" evidence="2">
    <location>
        <begin position="1"/>
        <end position="23"/>
    </location>
</feature>
<dbReference type="AlphaFoldDB" id="A0A4X1UKB1"/>
<name>A0A4X1UKB1_PIG</name>
<feature type="compositionally biased region" description="Basic and acidic residues" evidence="1">
    <location>
        <begin position="64"/>
        <end position="78"/>
    </location>
</feature>
<evidence type="ECO:0000313" key="4">
    <source>
        <dbReference type="Proteomes" id="UP000314985"/>
    </source>
</evidence>
<accession>A0A4X1UKB1</accession>
<sequence length="78" mass="8746">VRRGWLAAILLLFLARYLPLGKQRKCFGGLSICSFGFRVAWSFQPPPTPSLPSPFPDQSTAEPLDVRKHTQLDTHPGR</sequence>
<feature type="region of interest" description="Disordered" evidence="1">
    <location>
        <begin position="48"/>
        <end position="78"/>
    </location>
</feature>
<evidence type="ECO:0000256" key="1">
    <source>
        <dbReference type="SAM" id="MobiDB-lite"/>
    </source>
</evidence>